<dbReference type="AlphaFoldDB" id="A0A9P4JX91"/>
<feature type="non-terminal residue" evidence="1">
    <location>
        <position position="57"/>
    </location>
</feature>
<evidence type="ECO:0000313" key="1">
    <source>
        <dbReference type="EMBL" id="KAF2204874.1"/>
    </source>
</evidence>
<organism evidence="1 2">
    <name type="scientific">Delitschia confertaspora ATCC 74209</name>
    <dbReference type="NCBI Taxonomy" id="1513339"/>
    <lineage>
        <taxon>Eukaryota</taxon>
        <taxon>Fungi</taxon>
        <taxon>Dikarya</taxon>
        <taxon>Ascomycota</taxon>
        <taxon>Pezizomycotina</taxon>
        <taxon>Dothideomycetes</taxon>
        <taxon>Pleosporomycetidae</taxon>
        <taxon>Pleosporales</taxon>
        <taxon>Delitschiaceae</taxon>
        <taxon>Delitschia</taxon>
    </lineage>
</organism>
<name>A0A9P4JX91_9PLEO</name>
<proteinExistence type="predicted"/>
<evidence type="ECO:0000313" key="2">
    <source>
        <dbReference type="Proteomes" id="UP000799536"/>
    </source>
</evidence>
<sequence>HIPQYQGGTLSPDGKWITYNSENLVCLSMEYWPSCSAVSRKTIGIGVPSGKVLLCNF</sequence>
<dbReference type="Proteomes" id="UP000799536">
    <property type="component" value="Unassembled WGS sequence"/>
</dbReference>
<gene>
    <name evidence="1" type="ORF">GQ43DRAFT_357985</name>
</gene>
<keyword evidence="2" id="KW-1185">Reference proteome</keyword>
<reference evidence="1" key="1">
    <citation type="journal article" date="2020" name="Stud. Mycol.">
        <title>101 Dothideomycetes genomes: a test case for predicting lifestyles and emergence of pathogens.</title>
        <authorList>
            <person name="Haridas S."/>
            <person name="Albert R."/>
            <person name="Binder M."/>
            <person name="Bloem J."/>
            <person name="Labutti K."/>
            <person name="Salamov A."/>
            <person name="Andreopoulos B."/>
            <person name="Baker S."/>
            <person name="Barry K."/>
            <person name="Bills G."/>
            <person name="Bluhm B."/>
            <person name="Cannon C."/>
            <person name="Castanera R."/>
            <person name="Culley D."/>
            <person name="Daum C."/>
            <person name="Ezra D."/>
            <person name="Gonzalez J."/>
            <person name="Henrissat B."/>
            <person name="Kuo A."/>
            <person name="Liang C."/>
            <person name="Lipzen A."/>
            <person name="Lutzoni F."/>
            <person name="Magnuson J."/>
            <person name="Mondo S."/>
            <person name="Nolan M."/>
            <person name="Ohm R."/>
            <person name="Pangilinan J."/>
            <person name="Park H.-J."/>
            <person name="Ramirez L."/>
            <person name="Alfaro M."/>
            <person name="Sun H."/>
            <person name="Tritt A."/>
            <person name="Yoshinaga Y."/>
            <person name="Zwiers L.-H."/>
            <person name="Turgeon B."/>
            <person name="Goodwin S."/>
            <person name="Spatafora J."/>
            <person name="Crous P."/>
            <person name="Grigoriev I."/>
        </authorList>
    </citation>
    <scope>NUCLEOTIDE SEQUENCE</scope>
    <source>
        <strain evidence="1">ATCC 74209</strain>
    </source>
</reference>
<dbReference type="EMBL" id="ML993867">
    <property type="protein sequence ID" value="KAF2204874.1"/>
    <property type="molecule type" value="Genomic_DNA"/>
</dbReference>
<feature type="non-terminal residue" evidence="1">
    <location>
        <position position="1"/>
    </location>
</feature>
<protein>
    <submittedName>
        <fullName evidence="1">Uncharacterized protein</fullName>
    </submittedName>
</protein>
<comment type="caution">
    <text evidence="1">The sequence shown here is derived from an EMBL/GenBank/DDBJ whole genome shotgun (WGS) entry which is preliminary data.</text>
</comment>
<dbReference type="OrthoDB" id="5240432at2759"/>
<accession>A0A9P4JX91</accession>